<name>A0A143QQ67_RHOFA</name>
<dbReference type="InterPro" id="IPR004143">
    <property type="entry name" value="BPL_LPL_catalytic"/>
</dbReference>
<dbReference type="Pfam" id="PF02237">
    <property type="entry name" value="BPL_C"/>
    <property type="match status" value="1"/>
</dbReference>
<dbReference type="InterPro" id="IPR003142">
    <property type="entry name" value="BPL_C"/>
</dbReference>
<protein>
    <recommendedName>
        <fullName evidence="3">biotin--[biotin carboxyl-carrier protein] ligase</fullName>
        <ecNumber evidence="3">6.3.4.15</ecNumber>
    </recommendedName>
</protein>
<dbReference type="CDD" id="cd16442">
    <property type="entry name" value="BPL"/>
    <property type="match status" value="1"/>
</dbReference>
<evidence type="ECO:0000256" key="3">
    <source>
        <dbReference type="ARBA" id="ARBA00024227"/>
    </source>
</evidence>
<dbReference type="GO" id="GO:0004077">
    <property type="term" value="F:biotin--[biotin carboxyl-carrier protein] ligase activity"/>
    <property type="evidence" value="ECO:0007669"/>
    <property type="project" value="UniProtKB-EC"/>
</dbReference>
<dbReference type="EC" id="6.3.4.15" evidence="3"/>
<dbReference type="PANTHER" id="PTHR12835:SF5">
    <property type="entry name" value="BIOTIN--PROTEIN LIGASE"/>
    <property type="match status" value="1"/>
</dbReference>
<dbReference type="GO" id="GO:0005737">
    <property type="term" value="C:cytoplasm"/>
    <property type="evidence" value="ECO:0007669"/>
    <property type="project" value="TreeGrafter"/>
</dbReference>
<keyword evidence="6" id="KW-1185">Reference proteome</keyword>
<dbReference type="Pfam" id="PF03099">
    <property type="entry name" value="BPL_LplA_LipB"/>
    <property type="match status" value="1"/>
</dbReference>
<sequence length="282" mass="29943">MLVVMWTNLDRPPLDVRALRRALVDGPQASWSRVDVVTETGSTNADLVAAAADRADRTALIAEHQGSGRGRHSRPFSGAPRSQILLSMLLKFPGIDPAVLGWLPLMTGVALVDALRTVAEVDARLKWPNDVLIGGRKVSGILAEVAAHGPSPTVVIGLGVNVSMTEAELPVPTATSLALEQAAVLDRDTLVRAILRGVAAEVDSWRDAHWDTEALAHRYRDRCGTIGQRVHVDLPGGEHEVGTAVDVDEHGRIVIEVERAGSASPSVLAVAAGDVTHLRPVS</sequence>
<reference evidence="6" key="2">
    <citation type="submission" date="2016-04" db="EMBL/GenBank/DDBJ databases">
        <title>Complete Genome and Plasmid Sequences for Rhodococcus fascians D188 and Draft Sequences for Rhodococcus spp. Isolates PBTS 1 and PBTS 2.</title>
        <authorList>
            <person name="Stamer R."/>
            <person name="Vereecke D."/>
            <person name="Zhang Y."/>
            <person name="Schilkey F."/>
            <person name="Devitt N."/>
            <person name="Randall J."/>
        </authorList>
    </citation>
    <scope>NUCLEOTIDE SEQUENCE [LARGE SCALE GENOMIC DNA]</scope>
    <source>
        <strain evidence="6">PBTS2</strain>
    </source>
</reference>
<keyword evidence="1 5" id="KW-0436">Ligase</keyword>
<keyword evidence="2" id="KW-0092">Biotin</keyword>
<evidence type="ECO:0000256" key="2">
    <source>
        <dbReference type="ARBA" id="ARBA00023267"/>
    </source>
</evidence>
<accession>A0A143QQ67</accession>
<dbReference type="PANTHER" id="PTHR12835">
    <property type="entry name" value="BIOTIN PROTEIN LIGASE"/>
    <property type="match status" value="1"/>
</dbReference>
<dbReference type="KEGG" id="rhs:A3Q41_03351"/>
<evidence type="ECO:0000259" key="4">
    <source>
        <dbReference type="PROSITE" id="PS51733"/>
    </source>
</evidence>
<dbReference type="SUPFAM" id="SSF55681">
    <property type="entry name" value="Class II aaRS and biotin synthetases"/>
    <property type="match status" value="1"/>
</dbReference>
<dbReference type="InterPro" id="IPR045864">
    <property type="entry name" value="aa-tRNA-synth_II/BPL/LPL"/>
</dbReference>
<reference evidence="5 6" key="1">
    <citation type="journal article" date="2016" name="Genome Announc.">
        <title>Complete Genome and Plasmid Sequences for Rhodococcus fascians D188 and Draft Sequences for Rhodococcus Isolates PBTS 1 and PBTS 2.</title>
        <authorList>
            <person name="Stamler R.A."/>
            <person name="Vereecke D."/>
            <person name="Zhang Y."/>
            <person name="Schilkey F."/>
            <person name="Devitt N."/>
            <person name="Randall J.J."/>
        </authorList>
    </citation>
    <scope>NUCLEOTIDE SEQUENCE [LARGE SCALE GENOMIC DNA]</scope>
    <source>
        <strain evidence="5 6">PBTS2</strain>
    </source>
</reference>
<dbReference type="PATRIC" id="fig|1653479.3.peg.3400"/>
<dbReference type="EMBL" id="CP015220">
    <property type="protein sequence ID" value="AMY24642.1"/>
    <property type="molecule type" value="Genomic_DNA"/>
</dbReference>
<dbReference type="Gene3D" id="3.30.930.10">
    <property type="entry name" value="Bira Bifunctional Protein, Domain 2"/>
    <property type="match status" value="1"/>
</dbReference>
<dbReference type="Proteomes" id="UP000076038">
    <property type="component" value="Chromosome"/>
</dbReference>
<proteinExistence type="predicted"/>
<dbReference type="Gene3D" id="2.30.30.100">
    <property type="match status" value="1"/>
</dbReference>
<dbReference type="NCBIfam" id="TIGR00121">
    <property type="entry name" value="birA_ligase"/>
    <property type="match status" value="1"/>
</dbReference>
<gene>
    <name evidence="5" type="primary">birA</name>
    <name evidence="5" type="ORF">A3Q41_03351</name>
</gene>
<dbReference type="AlphaFoldDB" id="A0A143QQ67"/>
<evidence type="ECO:0000313" key="6">
    <source>
        <dbReference type="Proteomes" id="UP000076038"/>
    </source>
</evidence>
<feature type="domain" description="BPL/LPL catalytic" evidence="4">
    <location>
        <begin position="24"/>
        <end position="206"/>
    </location>
</feature>
<organism evidence="5 6">
    <name type="scientific">Rhodococcoides fascians</name>
    <name type="common">Rhodococcus fascians</name>
    <dbReference type="NCBI Taxonomy" id="1828"/>
    <lineage>
        <taxon>Bacteria</taxon>
        <taxon>Bacillati</taxon>
        <taxon>Actinomycetota</taxon>
        <taxon>Actinomycetes</taxon>
        <taxon>Mycobacteriales</taxon>
        <taxon>Nocardiaceae</taxon>
        <taxon>Rhodococcoides</taxon>
    </lineage>
</organism>
<dbReference type="InterPro" id="IPR004408">
    <property type="entry name" value="Biotin_CoA_COase_ligase"/>
</dbReference>
<dbReference type="PROSITE" id="PS51733">
    <property type="entry name" value="BPL_LPL_CATALYTIC"/>
    <property type="match status" value="1"/>
</dbReference>
<evidence type="ECO:0000256" key="1">
    <source>
        <dbReference type="ARBA" id="ARBA00022598"/>
    </source>
</evidence>
<evidence type="ECO:0000313" key="5">
    <source>
        <dbReference type="EMBL" id="AMY24642.1"/>
    </source>
</evidence>